<evidence type="ECO:0000259" key="5">
    <source>
        <dbReference type="PROSITE" id="PS51118"/>
    </source>
</evidence>
<dbReference type="EMBL" id="FMTM01000002">
    <property type="protein sequence ID" value="SCW47631.1"/>
    <property type="molecule type" value="Genomic_DNA"/>
</dbReference>
<evidence type="ECO:0000256" key="2">
    <source>
        <dbReference type="ARBA" id="ARBA00023125"/>
    </source>
</evidence>
<evidence type="ECO:0000256" key="3">
    <source>
        <dbReference type="ARBA" id="ARBA00023163"/>
    </source>
</evidence>
<dbReference type="InterPro" id="IPR002577">
    <property type="entry name" value="HTH_HxlR"/>
</dbReference>
<gene>
    <name evidence="6" type="ORF">SAMN02927900_01813</name>
</gene>
<feature type="region of interest" description="Disordered" evidence="4">
    <location>
        <begin position="111"/>
        <end position="130"/>
    </location>
</feature>
<evidence type="ECO:0000256" key="1">
    <source>
        <dbReference type="ARBA" id="ARBA00023015"/>
    </source>
</evidence>
<dbReference type="Gene3D" id="1.10.10.10">
    <property type="entry name" value="Winged helix-like DNA-binding domain superfamily/Winged helix DNA-binding domain"/>
    <property type="match status" value="1"/>
</dbReference>
<organism evidence="6 7">
    <name type="scientific">Rhizobium mongolense subsp. loessense</name>
    <dbReference type="NCBI Taxonomy" id="158890"/>
    <lineage>
        <taxon>Bacteria</taxon>
        <taxon>Pseudomonadati</taxon>
        <taxon>Pseudomonadota</taxon>
        <taxon>Alphaproteobacteria</taxon>
        <taxon>Hyphomicrobiales</taxon>
        <taxon>Rhizobiaceae</taxon>
        <taxon>Rhizobium/Agrobacterium group</taxon>
        <taxon>Rhizobium</taxon>
    </lineage>
</organism>
<accession>A0A1G4QTC5</accession>
<keyword evidence="2" id="KW-0238">DNA-binding</keyword>
<dbReference type="InterPro" id="IPR036388">
    <property type="entry name" value="WH-like_DNA-bd_sf"/>
</dbReference>
<feature type="domain" description="HTH hxlR-type" evidence="5">
    <location>
        <begin position="9"/>
        <end position="107"/>
    </location>
</feature>
<protein>
    <submittedName>
        <fullName evidence="6">Transcriptional regulator, HxlR family</fullName>
    </submittedName>
</protein>
<dbReference type="PANTHER" id="PTHR33204">
    <property type="entry name" value="TRANSCRIPTIONAL REGULATOR, MARR FAMILY"/>
    <property type="match status" value="1"/>
</dbReference>
<name>A0A1G4QTC5_9HYPH</name>
<dbReference type="GO" id="GO:0003677">
    <property type="term" value="F:DNA binding"/>
    <property type="evidence" value="ECO:0007669"/>
    <property type="project" value="UniProtKB-KW"/>
</dbReference>
<dbReference type="Proteomes" id="UP000199542">
    <property type="component" value="Unassembled WGS sequence"/>
</dbReference>
<reference evidence="6 7" key="1">
    <citation type="submission" date="2016-10" db="EMBL/GenBank/DDBJ databases">
        <authorList>
            <person name="de Groot N.N."/>
        </authorList>
    </citation>
    <scope>NUCLEOTIDE SEQUENCE [LARGE SCALE GENOMIC DNA]</scope>
    <source>
        <strain evidence="6 7">CGMCC 1.3401</strain>
    </source>
</reference>
<keyword evidence="3" id="KW-0804">Transcription</keyword>
<dbReference type="PANTHER" id="PTHR33204:SF29">
    <property type="entry name" value="TRANSCRIPTIONAL REGULATOR"/>
    <property type="match status" value="1"/>
</dbReference>
<dbReference type="RefSeq" id="WP_092584544.1">
    <property type="nucleotide sequence ID" value="NZ_FMTM01000002.1"/>
</dbReference>
<dbReference type="AlphaFoldDB" id="A0A1G4QTC5"/>
<dbReference type="SUPFAM" id="SSF46785">
    <property type="entry name" value="Winged helix' DNA-binding domain"/>
    <property type="match status" value="1"/>
</dbReference>
<sequence>MKRLPDDDCGFASALNVIGGKWKTDILWEINLSPRRFGELRRILSGISEKVLAQQLREMEADDLISREVFPGKVQRVEYSATEFGRSLNHAVTVMANWGKAYEIRMAEKAGRSGGPSWRSGLEADTAEIS</sequence>
<dbReference type="Pfam" id="PF01638">
    <property type="entry name" value="HxlR"/>
    <property type="match status" value="1"/>
</dbReference>
<evidence type="ECO:0000256" key="4">
    <source>
        <dbReference type="SAM" id="MobiDB-lite"/>
    </source>
</evidence>
<evidence type="ECO:0000313" key="6">
    <source>
        <dbReference type="EMBL" id="SCW47631.1"/>
    </source>
</evidence>
<keyword evidence="1" id="KW-0805">Transcription regulation</keyword>
<proteinExistence type="predicted"/>
<evidence type="ECO:0000313" key="7">
    <source>
        <dbReference type="Proteomes" id="UP000199542"/>
    </source>
</evidence>
<dbReference type="PROSITE" id="PS51118">
    <property type="entry name" value="HTH_HXLR"/>
    <property type="match status" value="1"/>
</dbReference>
<dbReference type="InterPro" id="IPR036390">
    <property type="entry name" value="WH_DNA-bd_sf"/>
</dbReference>